<dbReference type="OrthoDB" id="614844at2759"/>
<dbReference type="GO" id="GO:0004578">
    <property type="term" value="F:chitobiosyldiphosphodolichol beta-mannosyltransferase activity"/>
    <property type="evidence" value="ECO:0007669"/>
    <property type="project" value="UniProtKB-EC"/>
</dbReference>
<gene>
    <name evidence="15" type="ORF">WICANDRAFT_98965</name>
</gene>
<keyword evidence="9 13" id="KW-1133">Transmembrane helix</keyword>
<dbReference type="UniPathway" id="UPA00378"/>
<feature type="transmembrane region" description="Helical" evidence="13">
    <location>
        <begin position="29"/>
        <end position="52"/>
    </location>
</feature>
<evidence type="ECO:0000313" key="15">
    <source>
        <dbReference type="EMBL" id="ODQ62505.1"/>
    </source>
</evidence>
<dbReference type="EMBL" id="KV454208">
    <property type="protein sequence ID" value="ODQ62505.1"/>
    <property type="molecule type" value="Genomic_DNA"/>
</dbReference>
<evidence type="ECO:0000256" key="11">
    <source>
        <dbReference type="ARBA" id="ARBA00024899"/>
    </source>
</evidence>
<evidence type="ECO:0000256" key="8">
    <source>
        <dbReference type="ARBA" id="ARBA00022824"/>
    </source>
</evidence>
<evidence type="ECO:0000313" key="16">
    <source>
        <dbReference type="Proteomes" id="UP000094112"/>
    </source>
</evidence>
<feature type="domain" description="Glycosyltransferase subfamily 4-like N-terminal" evidence="14">
    <location>
        <begin position="76"/>
        <end position="244"/>
    </location>
</feature>
<dbReference type="PANTHER" id="PTHR13036">
    <property type="entry name" value="BETA1,4 MANNOSYLTRANSFERASE"/>
    <property type="match status" value="1"/>
</dbReference>
<dbReference type="Gene3D" id="3.40.50.2000">
    <property type="entry name" value="Glycogen Phosphorylase B"/>
    <property type="match status" value="2"/>
</dbReference>
<dbReference type="STRING" id="683960.A0A1E3PAR3"/>
<evidence type="ECO:0000259" key="14">
    <source>
        <dbReference type="Pfam" id="PF13439"/>
    </source>
</evidence>
<keyword evidence="6 15" id="KW-0808">Transferase</keyword>
<dbReference type="Pfam" id="PF13439">
    <property type="entry name" value="Glyco_transf_4"/>
    <property type="match status" value="1"/>
</dbReference>
<evidence type="ECO:0000256" key="10">
    <source>
        <dbReference type="ARBA" id="ARBA00023136"/>
    </source>
</evidence>
<evidence type="ECO:0000256" key="13">
    <source>
        <dbReference type="SAM" id="Phobius"/>
    </source>
</evidence>
<evidence type="ECO:0000256" key="3">
    <source>
        <dbReference type="ARBA" id="ARBA00012611"/>
    </source>
</evidence>
<evidence type="ECO:0000256" key="1">
    <source>
        <dbReference type="ARBA" id="ARBA00004389"/>
    </source>
</evidence>
<dbReference type="GeneID" id="30203919"/>
<evidence type="ECO:0000256" key="6">
    <source>
        <dbReference type="ARBA" id="ARBA00022679"/>
    </source>
</evidence>
<dbReference type="GO" id="GO:0006488">
    <property type="term" value="P:dolichol-linked oligosaccharide biosynthetic process"/>
    <property type="evidence" value="ECO:0007669"/>
    <property type="project" value="EnsemblFungi"/>
</dbReference>
<evidence type="ECO:0000256" key="7">
    <source>
        <dbReference type="ARBA" id="ARBA00022692"/>
    </source>
</evidence>
<comment type="pathway">
    <text evidence="2">Protein modification; protein glycosylation.</text>
</comment>
<keyword evidence="5" id="KW-0328">Glycosyltransferase</keyword>
<accession>A0A1E3PAR3</accession>
<dbReference type="EC" id="2.4.1.142" evidence="3"/>
<dbReference type="PANTHER" id="PTHR13036:SF0">
    <property type="entry name" value="CHITOBIOSYLDIPHOSPHODOLICHOL BETA-MANNOSYLTRANSFERASE"/>
    <property type="match status" value="1"/>
</dbReference>
<dbReference type="RefSeq" id="XP_019041712.1">
    <property type="nucleotide sequence ID" value="XM_019186673.1"/>
</dbReference>
<organism evidence="15 16">
    <name type="scientific">Wickerhamomyces anomalus (strain ATCC 58044 / CBS 1984 / NCYC 433 / NRRL Y-366-8)</name>
    <name type="common">Yeast</name>
    <name type="synonym">Hansenula anomala</name>
    <dbReference type="NCBI Taxonomy" id="683960"/>
    <lineage>
        <taxon>Eukaryota</taxon>
        <taxon>Fungi</taxon>
        <taxon>Dikarya</taxon>
        <taxon>Ascomycota</taxon>
        <taxon>Saccharomycotina</taxon>
        <taxon>Saccharomycetes</taxon>
        <taxon>Phaffomycetales</taxon>
        <taxon>Wickerhamomycetaceae</taxon>
        <taxon>Wickerhamomyces</taxon>
    </lineage>
</organism>
<keyword evidence="7 13" id="KW-0812">Transmembrane</keyword>
<comment type="subcellular location">
    <subcellularLocation>
        <location evidence="1">Endoplasmic reticulum membrane</location>
        <topology evidence="1">Single-pass membrane protein</topology>
    </subcellularLocation>
</comment>
<evidence type="ECO:0000256" key="12">
    <source>
        <dbReference type="ARBA" id="ARBA00030745"/>
    </source>
</evidence>
<dbReference type="InterPro" id="IPR028098">
    <property type="entry name" value="Glyco_trans_4-like_N"/>
</dbReference>
<keyword evidence="8" id="KW-0256">Endoplasmic reticulum</keyword>
<evidence type="ECO:0000256" key="9">
    <source>
        <dbReference type="ARBA" id="ARBA00022989"/>
    </source>
</evidence>
<dbReference type="AlphaFoldDB" id="A0A1E3PAR3"/>
<evidence type="ECO:0000256" key="5">
    <source>
        <dbReference type="ARBA" id="ARBA00022676"/>
    </source>
</evidence>
<dbReference type="Proteomes" id="UP000094112">
    <property type="component" value="Unassembled WGS sequence"/>
</dbReference>
<dbReference type="Pfam" id="PF13692">
    <property type="entry name" value="Glyco_trans_1_4"/>
    <property type="match status" value="1"/>
</dbReference>
<reference evidence="15 16" key="1">
    <citation type="journal article" date="2016" name="Proc. Natl. Acad. Sci. U.S.A.">
        <title>Comparative genomics of biotechnologically important yeasts.</title>
        <authorList>
            <person name="Riley R."/>
            <person name="Haridas S."/>
            <person name="Wolfe K.H."/>
            <person name="Lopes M.R."/>
            <person name="Hittinger C.T."/>
            <person name="Goeker M."/>
            <person name="Salamov A.A."/>
            <person name="Wisecaver J.H."/>
            <person name="Long T.M."/>
            <person name="Calvey C.H."/>
            <person name="Aerts A.L."/>
            <person name="Barry K.W."/>
            <person name="Choi C."/>
            <person name="Clum A."/>
            <person name="Coughlan A.Y."/>
            <person name="Deshpande S."/>
            <person name="Douglass A.P."/>
            <person name="Hanson S.J."/>
            <person name="Klenk H.-P."/>
            <person name="LaButti K.M."/>
            <person name="Lapidus A."/>
            <person name="Lindquist E.A."/>
            <person name="Lipzen A.M."/>
            <person name="Meier-Kolthoff J.P."/>
            <person name="Ohm R.A."/>
            <person name="Otillar R.P."/>
            <person name="Pangilinan J.L."/>
            <person name="Peng Y."/>
            <person name="Rokas A."/>
            <person name="Rosa C.A."/>
            <person name="Scheuner C."/>
            <person name="Sibirny A.A."/>
            <person name="Slot J.C."/>
            <person name="Stielow J.B."/>
            <person name="Sun H."/>
            <person name="Kurtzman C.P."/>
            <person name="Blackwell M."/>
            <person name="Grigoriev I.V."/>
            <person name="Jeffries T.W."/>
        </authorList>
    </citation>
    <scope>NUCLEOTIDE SEQUENCE [LARGE SCALE GENOMIC DNA]</scope>
    <source>
        <strain evidence="16">ATCC 58044 / CBS 1984 / NCYC 433 / NRRL Y-366-8</strain>
    </source>
</reference>
<evidence type="ECO:0000256" key="4">
    <source>
        <dbReference type="ARBA" id="ARBA00015841"/>
    </source>
</evidence>
<keyword evidence="10 13" id="KW-0472">Membrane</keyword>
<comment type="function">
    <text evidence="11">Participates in the formation of the lipid-linked precursor oligosaccharide for N-glycosylation. Involved in assembling the dolichol-pyrophosphate-GlcNAc(2)-Man(5) intermediate on the cytoplasmic surface of the ER.</text>
</comment>
<keyword evidence="16" id="KW-1185">Reference proteome</keyword>
<evidence type="ECO:0000256" key="2">
    <source>
        <dbReference type="ARBA" id="ARBA00004922"/>
    </source>
</evidence>
<name>A0A1E3PAR3_WICAA</name>
<proteinExistence type="predicted"/>
<sequence>MVSIVNIPIAGFIYAKVVQFVNYLDYPTWVWYLIGLYFLLPVLTYVVLPYIYGNVSTKKRVIIFVLGDLGHSPRICYHARSFADKGYSVDLCGYLEEAPPIDLTENENVSINEIKIIRNTHNLPFIVFGVLKVLGQIINISKLLFELRGANYLLVQNPPSIPTLYIAVVYKYLTRTKLIIDWHNLGFSILQIKLAPTHPFVAISRIYEKLLASFADINLTVTDAMRKFLQKQCGVEKKRIIVLYDKAAEQFKPLTIDERQDVISKHPNLFAKFDASTDKVLISSTSFTPDEDFNILIDALRKYDTQSTLPKLKVIITGKGPMKNEFLQKVQDADFKKIDVLNAWLTAEDYPKILATADVGVSLHTSSSGIDLPMKVVDMFGCGVPVIALGFPALPELVTEGVNGLSVKDSNEMFNSLEKLFKDESYYETLKKGAVLKSADRWNPNWKSKFGDRLP</sequence>
<dbReference type="SUPFAM" id="SSF53756">
    <property type="entry name" value="UDP-Glycosyltransferase/glycogen phosphorylase"/>
    <property type="match status" value="1"/>
</dbReference>
<protein>
    <recommendedName>
        <fullName evidence="4">Chitobiosyldiphosphodolichol beta-mannosyltransferase</fullName>
        <ecNumber evidence="3">2.4.1.142</ecNumber>
    </recommendedName>
    <alternativeName>
        <fullName evidence="12">Asparagine-linked glycosylation protein 1</fullName>
    </alternativeName>
</protein>
<dbReference type="GO" id="GO:0098554">
    <property type="term" value="C:cytoplasmic side of endoplasmic reticulum membrane"/>
    <property type="evidence" value="ECO:0007669"/>
    <property type="project" value="EnsemblFungi"/>
</dbReference>
<dbReference type="InterPro" id="IPR026051">
    <property type="entry name" value="ALG1-like"/>
</dbReference>